<comment type="subcellular location">
    <subcellularLocation>
        <location evidence="1">Membrane</location>
        <topology evidence="1">Multi-pass membrane protein</topology>
    </subcellularLocation>
</comment>
<evidence type="ECO:0000256" key="4">
    <source>
        <dbReference type="ARBA" id="ARBA00022989"/>
    </source>
</evidence>
<reference evidence="9 10" key="1">
    <citation type="journal article" date="2014" name="Genome Biol. Evol.">
        <title>The secreted proteins of Achlya hypogyna and Thraustotheca clavata identify the ancestral oomycete secretome and reveal gene acquisitions by horizontal gene transfer.</title>
        <authorList>
            <person name="Misner I."/>
            <person name="Blouin N."/>
            <person name="Leonard G."/>
            <person name="Richards T.A."/>
            <person name="Lane C.E."/>
        </authorList>
    </citation>
    <scope>NUCLEOTIDE SEQUENCE [LARGE SCALE GENOMIC DNA]</scope>
    <source>
        <strain evidence="9 10">ATCC 34112</strain>
    </source>
</reference>
<evidence type="ECO:0000256" key="2">
    <source>
        <dbReference type="ARBA" id="ARBA00022448"/>
    </source>
</evidence>
<dbReference type="Pfam" id="PF01061">
    <property type="entry name" value="ABC2_membrane"/>
    <property type="match status" value="1"/>
</dbReference>
<dbReference type="STRING" id="74557.A0A1V9YRP5"/>
<keyword evidence="9" id="KW-0547">Nucleotide-binding</keyword>
<evidence type="ECO:0000256" key="1">
    <source>
        <dbReference type="ARBA" id="ARBA00004141"/>
    </source>
</evidence>
<keyword evidence="5 6" id="KW-0472">Membrane</keyword>
<keyword evidence="4 6" id="KW-1133">Transmembrane helix</keyword>
<dbReference type="Pfam" id="PF08370">
    <property type="entry name" value="PDR_assoc"/>
    <property type="match status" value="1"/>
</dbReference>
<dbReference type="OrthoDB" id="127546at2759"/>
<feature type="domain" description="Plant PDR ABC transporter associated" evidence="8">
    <location>
        <begin position="112"/>
        <end position="159"/>
    </location>
</feature>
<dbReference type="GO" id="GO:0140359">
    <property type="term" value="F:ABC-type transporter activity"/>
    <property type="evidence" value="ECO:0007669"/>
    <property type="project" value="InterPro"/>
</dbReference>
<proteinExistence type="predicted"/>
<dbReference type="EMBL" id="JNBS01003220">
    <property type="protein sequence ID" value="OQR88454.1"/>
    <property type="molecule type" value="Genomic_DNA"/>
</dbReference>
<dbReference type="AlphaFoldDB" id="A0A1V9YRP5"/>
<keyword evidence="10" id="KW-1185">Reference proteome</keyword>
<evidence type="ECO:0000259" key="7">
    <source>
        <dbReference type="Pfam" id="PF01061"/>
    </source>
</evidence>
<dbReference type="InterPro" id="IPR013581">
    <property type="entry name" value="PDR_assoc"/>
</dbReference>
<dbReference type="Proteomes" id="UP000243217">
    <property type="component" value="Unassembled WGS sequence"/>
</dbReference>
<evidence type="ECO:0000313" key="10">
    <source>
        <dbReference type="Proteomes" id="UP000243217"/>
    </source>
</evidence>
<evidence type="ECO:0000256" key="3">
    <source>
        <dbReference type="ARBA" id="ARBA00022692"/>
    </source>
</evidence>
<comment type="caution">
    <text evidence="9">The sequence shown here is derived from an EMBL/GenBank/DDBJ whole genome shotgun (WGS) entry which is preliminary data.</text>
</comment>
<evidence type="ECO:0000313" key="9">
    <source>
        <dbReference type="EMBL" id="OQR88454.1"/>
    </source>
</evidence>
<feature type="transmembrane region" description="Helical" evidence="6">
    <location>
        <begin position="12"/>
        <end position="36"/>
    </location>
</feature>
<keyword evidence="9" id="KW-0067">ATP-binding</keyword>
<keyword evidence="2" id="KW-0813">Transport</keyword>
<name>A0A1V9YRP5_9STRA</name>
<feature type="domain" description="ABC-2 type transporter transmembrane" evidence="7">
    <location>
        <begin position="1"/>
        <end position="94"/>
    </location>
</feature>
<dbReference type="GO" id="GO:0016020">
    <property type="term" value="C:membrane"/>
    <property type="evidence" value="ECO:0007669"/>
    <property type="project" value="UniProtKB-SubCell"/>
</dbReference>
<feature type="transmembrane region" description="Helical" evidence="6">
    <location>
        <begin position="133"/>
        <end position="156"/>
    </location>
</feature>
<organism evidence="9 10">
    <name type="scientific">Thraustotheca clavata</name>
    <dbReference type="NCBI Taxonomy" id="74557"/>
    <lineage>
        <taxon>Eukaryota</taxon>
        <taxon>Sar</taxon>
        <taxon>Stramenopiles</taxon>
        <taxon>Oomycota</taxon>
        <taxon>Saprolegniomycetes</taxon>
        <taxon>Saprolegniales</taxon>
        <taxon>Achlyaceae</taxon>
        <taxon>Thraustotheca</taxon>
    </lineage>
</organism>
<evidence type="ECO:0000256" key="5">
    <source>
        <dbReference type="ARBA" id="ARBA00023136"/>
    </source>
</evidence>
<protein>
    <submittedName>
        <fullName evidence="9">ATP-binding Cassette (ABC) Superfamily</fullName>
    </submittedName>
</protein>
<dbReference type="InterPro" id="IPR013525">
    <property type="entry name" value="ABC2_TM"/>
</dbReference>
<evidence type="ECO:0000259" key="8">
    <source>
        <dbReference type="Pfam" id="PF08370"/>
    </source>
</evidence>
<gene>
    <name evidence="9" type="ORF">THRCLA_10317</name>
</gene>
<feature type="transmembrane region" description="Helical" evidence="6">
    <location>
        <begin position="48"/>
        <end position="68"/>
    </location>
</feature>
<dbReference type="GO" id="GO:0005524">
    <property type="term" value="F:ATP binding"/>
    <property type="evidence" value="ECO:0007669"/>
    <property type="project" value="UniProtKB-KW"/>
</dbReference>
<accession>A0A1V9YRP5</accession>
<dbReference type="PANTHER" id="PTHR19241">
    <property type="entry name" value="ATP-BINDING CASSETTE TRANSPORTER"/>
    <property type="match status" value="1"/>
</dbReference>
<keyword evidence="3 6" id="KW-0812">Transmembrane</keyword>
<sequence>MYWMNAFTASAGAFFIYLLILYLTDLSFASWFFFLAVASPDLHVAKPLSMMSILIYVLFAGFVISPALMPDYFIWLYWINPLAWSVRAVTINQYSAPEFQQDSYNGNNYRQLKNDTMGNYMLKIFGLQTERVWIWYGALYLAGSYFFFLGLSYLALEYKRYDGPENVSVTVDDEDTDNSHYVKAPKTPTNANTDVTVHVAGSSTSSPQVTLAFKDLWYSVPNPTKGEPDLQLLK</sequence>
<feature type="non-terminal residue" evidence="9">
    <location>
        <position position="234"/>
    </location>
</feature>
<evidence type="ECO:0000256" key="6">
    <source>
        <dbReference type="SAM" id="Phobius"/>
    </source>
</evidence>